<dbReference type="EMBL" id="MPUH01000392">
    <property type="protein sequence ID" value="OMJ81145.1"/>
    <property type="molecule type" value="Genomic_DNA"/>
</dbReference>
<comment type="caution">
    <text evidence="2">The sequence shown here is derived from an EMBL/GenBank/DDBJ whole genome shotgun (WGS) entry which is preliminary data.</text>
</comment>
<feature type="transmembrane region" description="Helical" evidence="1">
    <location>
        <begin position="93"/>
        <end position="116"/>
    </location>
</feature>
<feature type="transmembrane region" description="Helical" evidence="1">
    <location>
        <begin position="813"/>
        <end position="836"/>
    </location>
</feature>
<keyword evidence="1" id="KW-0472">Membrane</keyword>
<sequence>MKIPFFGVIFFLSLISSYFHTIFGYSSRYTLHDTEKRAHSIVQLKELACTILLIFLSIILTKEIYLFIVIALSILLVKNYLDYMPYFSPIDNFVVSSIWIITILLSIFEILILIGANNFACLVSFLLLCPAVLVVYWEVVKKTYTQKAEIELNTPYALDSKIRFLFYNKKKLLEEDITEIRKLFKKSTKRFISFKLMFIWESNFELFITGNYEVAIMKLLKYWFSTYKVKNIELKQKNIKYSPDLECQYYFYAFFKHLYHNTRYSKLLTYLYHFNIYKKLELSTSIRLLKLFELLLNFSSNNLSRTRVHCRKVFKKLENCSDYTDKCIKKHGKSSEIENSYMSLLNLLCLTETEMFTGNFPFSDNLMHNIVDESSHDEPTIIINGIKNDFGKILYANPRATEVFKLKKRSSKKSRNLLKLFVQPFDKQFKDEIINFLLFSHKSRLVVKDMFFFDNNNLLLKYDLAITICSCKQESFFIINFIISETKGEVIFYSPVGEIISYSNKLIKTVKGKKYIQDILPSDFYFQDNYTTSIFMSLKKTDLNISIKKIDMYGSFFYYISLDGLNAEETVSTISMSLKIEKSKHRIYSDYEKQAKSTKSSNSISEKNRIMLETQRIKRLVKLIKFLTIILIIFLLSAEITSLFFLTEMIDNANLSFIIKDIGVMRYFVTSIGLRTKSSKLWLEGYETGLNITQYSTILNLHISTLESLLYGLKYYENSYPVEQTFKDAHCTIYDYHNNTVIKKETNLFQGLIEFISKSYNLLEKKFLAPDDAFDYIYQNSHTNLLKALNDTIYKDTIGILQKVEYLFNIIKIMGISSIILITLLFLVFAGFLVFLEKINKAQWKNISGISCGTITSFRQSISNHIKKNHAIDIDMTTFSKENPNIYVRLSRFIIFSSSVFLIIAISFFLVRHYVCEIPLKELVKIRASHMFWAGVRRPMTARTFLWGRELFLEIHKQKSYINELDFYQIPSLEFMFNKSCGDLEYMQRKLFSDILDLDRQHNAYSDYVNILSVNACDYVKNVTNCTSISLNKGLNSALDGYMKDLNWLLRSGKEDWKFLGKLERQALLIEGKFTDGLFLFSNVTNTQVKYYKNLEIQISYGFIIIIIGFFIVSWIQVKHFEIDLLGQSRIIFMLKQFRRKVSFS</sequence>
<reference evidence="2 3" key="1">
    <citation type="submission" date="2016-11" db="EMBL/GenBank/DDBJ databases">
        <title>The macronuclear genome of Stentor coeruleus: a giant cell with tiny introns.</title>
        <authorList>
            <person name="Slabodnick M."/>
            <person name="Ruby J.G."/>
            <person name="Reiff S.B."/>
            <person name="Swart E.C."/>
            <person name="Gosai S."/>
            <person name="Prabakaran S."/>
            <person name="Witkowska E."/>
            <person name="Larue G.E."/>
            <person name="Fisher S."/>
            <person name="Freeman R.M."/>
            <person name="Gunawardena J."/>
            <person name="Chu W."/>
            <person name="Stover N.A."/>
            <person name="Gregory B.D."/>
            <person name="Nowacki M."/>
            <person name="Derisi J."/>
            <person name="Roy S.W."/>
            <person name="Marshall W.F."/>
            <person name="Sood P."/>
        </authorList>
    </citation>
    <scope>NUCLEOTIDE SEQUENCE [LARGE SCALE GENOMIC DNA]</scope>
    <source>
        <strain evidence="2">WM001</strain>
    </source>
</reference>
<accession>A0A1R2BX11</accession>
<feature type="transmembrane region" description="Helical" evidence="1">
    <location>
        <begin position="6"/>
        <end position="26"/>
    </location>
</feature>
<protein>
    <submittedName>
        <fullName evidence="2">Uncharacterized protein</fullName>
    </submittedName>
</protein>
<gene>
    <name evidence="2" type="ORF">SteCoe_18460</name>
</gene>
<name>A0A1R2BX11_9CILI</name>
<evidence type="ECO:0000256" key="1">
    <source>
        <dbReference type="SAM" id="Phobius"/>
    </source>
</evidence>
<feature type="transmembrane region" description="Helical" evidence="1">
    <location>
        <begin position="122"/>
        <end position="140"/>
    </location>
</feature>
<keyword evidence="1" id="KW-1133">Transmembrane helix</keyword>
<keyword evidence="1" id="KW-0812">Transmembrane</keyword>
<evidence type="ECO:0000313" key="3">
    <source>
        <dbReference type="Proteomes" id="UP000187209"/>
    </source>
</evidence>
<dbReference type="Proteomes" id="UP000187209">
    <property type="component" value="Unassembled WGS sequence"/>
</dbReference>
<feature type="transmembrane region" description="Helical" evidence="1">
    <location>
        <begin position="1099"/>
        <end position="1118"/>
    </location>
</feature>
<keyword evidence="3" id="KW-1185">Reference proteome</keyword>
<organism evidence="2 3">
    <name type="scientific">Stentor coeruleus</name>
    <dbReference type="NCBI Taxonomy" id="5963"/>
    <lineage>
        <taxon>Eukaryota</taxon>
        <taxon>Sar</taxon>
        <taxon>Alveolata</taxon>
        <taxon>Ciliophora</taxon>
        <taxon>Postciliodesmatophora</taxon>
        <taxon>Heterotrichea</taxon>
        <taxon>Heterotrichida</taxon>
        <taxon>Stentoridae</taxon>
        <taxon>Stentor</taxon>
    </lineage>
</organism>
<dbReference type="AlphaFoldDB" id="A0A1R2BX11"/>
<feature type="transmembrane region" description="Helical" evidence="1">
    <location>
        <begin position="626"/>
        <end position="647"/>
    </location>
</feature>
<evidence type="ECO:0000313" key="2">
    <source>
        <dbReference type="EMBL" id="OMJ81145.1"/>
    </source>
</evidence>
<feature type="transmembrane region" description="Helical" evidence="1">
    <location>
        <begin position="893"/>
        <end position="911"/>
    </location>
</feature>
<proteinExistence type="predicted"/>